<dbReference type="Pfam" id="PF23961">
    <property type="entry name" value="Phage_tail_terminator_9"/>
    <property type="match status" value="1"/>
</dbReference>
<dbReference type="Proteomes" id="UP001431634">
    <property type="component" value="Unassembled WGS sequence"/>
</dbReference>
<keyword evidence="3" id="KW-1185">Reference proteome</keyword>
<evidence type="ECO:0000313" key="3">
    <source>
        <dbReference type="Proteomes" id="UP001431634"/>
    </source>
</evidence>
<feature type="domain" description="Phage neck terminator protein gp12-like" evidence="1">
    <location>
        <begin position="2"/>
        <end position="156"/>
    </location>
</feature>
<comment type="caution">
    <text evidence="2">The sequence shown here is derived from an EMBL/GenBank/DDBJ whole genome shotgun (WGS) entry which is preliminary data.</text>
</comment>
<proteinExistence type="predicted"/>
<evidence type="ECO:0000259" key="1">
    <source>
        <dbReference type="Pfam" id="PF23961"/>
    </source>
</evidence>
<name>A0ABT6Q2T4_9PROT</name>
<organism evidence="2 3">
    <name type="scientific">Commensalibacter oyaizuii</name>
    <dbReference type="NCBI Taxonomy" id="3043873"/>
    <lineage>
        <taxon>Bacteria</taxon>
        <taxon>Pseudomonadati</taxon>
        <taxon>Pseudomonadota</taxon>
        <taxon>Alphaproteobacteria</taxon>
        <taxon>Acetobacterales</taxon>
        <taxon>Acetobacteraceae</taxon>
    </lineage>
</organism>
<gene>
    <name evidence="2" type="ORF">QJV27_08100</name>
</gene>
<reference evidence="2" key="1">
    <citation type="submission" date="2023-05" db="EMBL/GenBank/DDBJ databases">
        <title>Whole genome sequence of Commensalibacter sp.</title>
        <authorList>
            <person name="Charoenyingcharoen P."/>
            <person name="Yukphan P."/>
        </authorList>
    </citation>
    <scope>NUCLEOTIDE SEQUENCE</scope>
    <source>
        <strain evidence="2">TBRC 16381</strain>
    </source>
</reference>
<evidence type="ECO:0000313" key="2">
    <source>
        <dbReference type="EMBL" id="MDI2091330.1"/>
    </source>
</evidence>
<dbReference type="RefSeq" id="WP_281448426.1">
    <property type="nucleotide sequence ID" value="NZ_JASBAO010000001.1"/>
</dbReference>
<dbReference type="InterPro" id="IPR057087">
    <property type="entry name" value="Gp12-like"/>
</dbReference>
<dbReference type="EMBL" id="JASBAO010000001">
    <property type="protein sequence ID" value="MDI2091330.1"/>
    <property type="molecule type" value="Genomic_DNA"/>
</dbReference>
<protein>
    <recommendedName>
        <fullName evidence="1">Phage neck terminator protein gp12-like domain-containing protein</fullName>
    </recommendedName>
</protein>
<accession>A0ABT6Q2T4</accession>
<sequence length="164" mass="18868">MYDLVGKFIQKSIPIKGAKLTIIKGLTNRVSAPKPPYAVLQVIDEKSMSFTETRYTDKHKILWSRSMVTMELSLTGNENVPAMQMAKAFSVRFNDAWASEQFEQFNEPFFPLYSDDARIEPVFIDAEEQFQDRCSMNIYFEYHPEVGVCETSAKEIIMDIDIVS</sequence>